<protein>
    <submittedName>
        <fullName evidence="1">Uncharacterized protein</fullName>
    </submittedName>
</protein>
<keyword evidence="2" id="KW-1185">Reference proteome</keyword>
<accession>A0A9P5IRZ1</accession>
<proteinExistence type="predicted"/>
<dbReference type="EMBL" id="RCSW01000005">
    <property type="protein sequence ID" value="KAF7949516.1"/>
    <property type="molecule type" value="Genomic_DNA"/>
</dbReference>
<gene>
    <name evidence="1" type="ORF">EAE97_003025</name>
</gene>
<dbReference type="Proteomes" id="UP000710849">
    <property type="component" value="Unassembled WGS sequence"/>
</dbReference>
<evidence type="ECO:0000313" key="1">
    <source>
        <dbReference type="EMBL" id="KAF7949516.1"/>
    </source>
</evidence>
<organism evidence="1 2">
    <name type="scientific">Botrytis byssoidea</name>
    <dbReference type="NCBI Taxonomy" id="139641"/>
    <lineage>
        <taxon>Eukaryota</taxon>
        <taxon>Fungi</taxon>
        <taxon>Dikarya</taxon>
        <taxon>Ascomycota</taxon>
        <taxon>Pezizomycotina</taxon>
        <taxon>Leotiomycetes</taxon>
        <taxon>Helotiales</taxon>
        <taxon>Sclerotiniaceae</taxon>
        <taxon>Botrytis</taxon>
    </lineage>
</organism>
<dbReference type="AlphaFoldDB" id="A0A9P5IRZ1"/>
<sequence length="113" mass="13181">MLTRAVIETLLFLRNGFKFHDSINYEFLEGQESQARPKGTNLPVLREWGKCTLQTLVVTYYCYYGGFYQKWFFVHIKRNQTQPGLPGISIDSQLRHSCCIIPIHTVDGYQTDE</sequence>
<dbReference type="RefSeq" id="XP_038735400.1">
    <property type="nucleotide sequence ID" value="XM_038873537.1"/>
</dbReference>
<comment type="caution">
    <text evidence="1">The sequence shown here is derived from an EMBL/GenBank/DDBJ whole genome shotgun (WGS) entry which is preliminary data.</text>
</comment>
<name>A0A9P5IRZ1_9HELO</name>
<dbReference type="GeneID" id="62146614"/>
<reference evidence="1 2" key="1">
    <citation type="journal article" date="2020" name="Genome Biol. Evol.">
        <title>Comparative genomics of Sclerotiniaceae.</title>
        <authorList>
            <person name="Valero Jimenez C.A."/>
            <person name="Steentjes M."/>
            <person name="Scholten O.E."/>
            <person name="Van Kan J.A.L."/>
        </authorList>
    </citation>
    <scope>NUCLEOTIDE SEQUENCE [LARGE SCALE GENOMIC DNA]</scope>
    <source>
        <strain evidence="1 2">MUCL 94</strain>
    </source>
</reference>
<evidence type="ECO:0000313" key="2">
    <source>
        <dbReference type="Proteomes" id="UP000710849"/>
    </source>
</evidence>